<gene>
    <name evidence="6" type="ORF">SPI_02676</name>
</gene>
<dbReference type="EMBL" id="AZHD01000003">
    <property type="protein sequence ID" value="OAA65889.1"/>
    <property type="molecule type" value="Genomic_DNA"/>
</dbReference>
<dbReference type="Pfam" id="PF03226">
    <property type="entry name" value="Yippee-Mis18"/>
    <property type="match status" value="1"/>
</dbReference>
<keyword evidence="7" id="KW-1185">Reference proteome</keyword>
<keyword evidence="3" id="KW-0862">Zinc</keyword>
<comment type="similarity">
    <text evidence="1">Belongs to the yippee family.</text>
</comment>
<evidence type="ECO:0000256" key="4">
    <source>
        <dbReference type="SAM" id="MobiDB-lite"/>
    </source>
</evidence>
<evidence type="ECO:0000259" key="5">
    <source>
        <dbReference type="PROSITE" id="PS51792"/>
    </source>
</evidence>
<accession>A0A167Y648</accession>
<feature type="region of interest" description="Disordered" evidence="4">
    <location>
        <begin position="93"/>
        <end position="126"/>
    </location>
</feature>
<evidence type="ECO:0000313" key="7">
    <source>
        <dbReference type="Proteomes" id="UP000076874"/>
    </source>
</evidence>
<feature type="region of interest" description="Disordered" evidence="4">
    <location>
        <begin position="420"/>
        <end position="448"/>
    </location>
</feature>
<feature type="region of interest" description="Disordered" evidence="4">
    <location>
        <begin position="186"/>
        <end position="215"/>
    </location>
</feature>
<feature type="domain" description="Yippee" evidence="5">
    <location>
        <begin position="221"/>
        <end position="358"/>
    </location>
</feature>
<evidence type="ECO:0000313" key="6">
    <source>
        <dbReference type="EMBL" id="OAA65889.1"/>
    </source>
</evidence>
<dbReference type="InterPro" id="IPR004910">
    <property type="entry name" value="Yippee/Mis18/Cereblon"/>
</dbReference>
<proteinExistence type="inferred from homology"/>
<name>A0A167Y648_9HYPO</name>
<dbReference type="InterPro" id="IPR039058">
    <property type="entry name" value="Yippee_fam"/>
</dbReference>
<protein>
    <submittedName>
        <fullName evidence="6">Yippee family protein</fullName>
    </submittedName>
</protein>
<dbReference type="PROSITE" id="PS51792">
    <property type="entry name" value="YIPPEE"/>
    <property type="match status" value="1"/>
</dbReference>
<feature type="region of interest" description="Disordered" evidence="4">
    <location>
        <begin position="269"/>
        <end position="292"/>
    </location>
</feature>
<comment type="caution">
    <text evidence="6">The sequence shown here is derived from an EMBL/GenBank/DDBJ whole genome shotgun (WGS) entry which is preliminary data.</text>
</comment>
<evidence type="ECO:0000256" key="2">
    <source>
        <dbReference type="ARBA" id="ARBA00022723"/>
    </source>
</evidence>
<dbReference type="InterPro" id="IPR034751">
    <property type="entry name" value="Yippee"/>
</dbReference>
<keyword evidence="2" id="KW-0479">Metal-binding</keyword>
<dbReference type="AlphaFoldDB" id="A0A167Y648"/>
<sequence length="479" mass="51817">MFGRNRSADYQRPFASFLLPSLPNLFRARKTSVSSAPRSPRNSIAGSRCSASVSALAAAAPGNNSGDDHANSHGSASQRSSCRYSVASASSAVSGTSSQIPPSLCMSTSPSSYGSYESGDQGSSTAFNGRGYVPGVVGPHDLRTSSPPWFAATLTAEPELDHPDDPGMLASRSRTWPAWGLKYNQQHNGRRSLPPLPSKLNQNNPHHHSRRRRHLTRVQPDTLRCGKCAADLAFSAQIVSKGFTGRHGRAYLVSAPATAADHLYAPEVPAGKDRARKHHNKGVDDDDEDGEDEHNLANIRVGRPEHRQLVTGAHVVADISCALCGSKLGWKYVDARDAAQRYKVGKFILEIARLSTFHSWEDEEAQEDDEIDDGGYGDDERMYHADEHAYAYDRHCCDGVEYGAVADTVGTVRSMMAKRTLSSPLSETSGGAEGDNRAPAAIEFDSDDEDECEDIFAGTWDAEVVAKRRSEKRSVLAAA</sequence>
<organism evidence="6 7">
    <name type="scientific">Niveomyces insectorum RCEF 264</name>
    <dbReference type="NCBI Taxonomy" id="1081102"/>
    <lineage>
        <taxon>Eukaryota</taxon>
        <taxon>Fungi</taxon>
        <taxon>Dikarya</taxon>
        <taxon>Ascomycota</taxon>
        <taxon>Pezizomycotina</taxon>
        <taxon>Sordariomycetes</taxon>
        <taxon>Hypocreomycetidae</taxon>
        <taxon>Hypocreales</taxon>
        <taxon>Cordycipitaceae</taxon>
        <taxon>Niveomyces</taxon>
    </lineage>
</organism>
<dbReference type="STRING" id="1081102.A0A167Y648"/>
<feature type="compositionally biased region" description="Basic residues" evidence="4">
    <location>
        <begin position="205"/>
        <end position="215"/>
    </location>
</feature>
<evidence type="ECO:0000256" key="1">
    <source>
        <dbReference type="ARBA" id="ARBA00005613"/>
    </source>
</evidence>
<feature type="compositionally biased region" description="Polar residues" evidence="4">
    <location>
        <begin position="420"/>
        <end position="429"/>
    </location>
</feature>
<evidence type="ECO:0000256" key="3">
    <source>
        <dbReference type="ARBA" id="ARBA00022833"/>
    </source>
</evidence>
<dbReference type="PANTHER" id="PTHR13848">
    <property type="entry name" value="PROTEIN YIPPEE-LIKE CG15309-RELATED"/>
    <property type="match status" value="1"/>
</dbReference>
<reference evidence="6 7" key="1">
    <citation type="journal article" date="2016" name="Genome Biol. Evol.">
        <title>Divergent and convergent evolution of fungal pathogenicity.</title>
        <authorList>
            <person name="Shang Y."/>
            <person name="Xiao G."/>
            <person name="Zheng P."/>
            <person name="Cen K."/>
            <person name="Zhan S."/>
            <person name="Wang C."/>
        </authorList>
    </citation>
    <scope>NUCLEOTIDE SEQUENCE [LARGE SCALE GENOMIC DNA]</scope>
    <source>
        <strain evidence="6 7">RCEF 264</strain>
    </source>
</reference>
<dbReference type="GO" id="GO:0046872">
    <property type="term" value="F:metal ion binding"/>
    <property type="evidence" value="ECO:0007669"/>
    <property type="project" value="UniProtKB-KW"/>
</dbReference>
<dbReference type="OrthoDB" id="6407410at2759"/>
<feature type="compositionally biased region" description="Low complexity" evidence="4">
    <location>
        <begin position="107"/>
        <end position="119"/>
    </location>
</feature>
<dbReference type="Proteomes" id="UP000076874">
    <property type="component" value="Unassembled WGS sequence"/>
</dbReference>